<gene>
    <name evidence="2" type="ORF">PFICI_02022</name>
</gene>
<dbReference type="OMA" id="QATKATC"/>
<evidence type="ECO:0000256" key="1">
    <source>
        <dbReference type="SAM" id="MobiDB-lite"/>
    </source>
</evidence>
<name>W3XQC3_PESFW</name>
<keyword evidence="3" id="KW-1185">Reference proteome</keyword>
<dbReference type="GeneID" id="19267035"/>
<reference evidence="3" key="1">
    <citation type="journal article" date="2015" name="BMC Genomics">
        <title>Genomic and transcriptomic analysis of the endophytic fungus Pestalotiopsis fici reveals its lifestyle and high potential for synthesis of natural products.</title>
        <authorList>
            <person name="Wang X."/>
            <person name="Zhang X."/>
            <person name="Liu L."/>
            <person name="Xiang M."/>
            <person name="Wang W."/>
            <person name="Sun X."/>
            <person name="Che Y."/>
            <person name="Guo L."/>
            <person name="Liu G."/>
            <person name="Guo L."/>
            <person name="Wang C."/>
            <person name="Yin W.B."/>
            <person name="Stadler M."/>
            <person name="Zhang X."/>
            <person name="Liu X."/>
        </authorList>
    </citation>
    <scope>NUCLEOTIDE SEQUENCE [LARGE SCALE GENOMIC DNA]</scope>
    <source>
        <strain evidence="3">W106-1 / CGMCC3.15140</strain>
    </source>
</reference>
<dbReference type="OrthoDB" id="5366256at2759"/>
<feature type="compositionally biased region" description="Polar residues" evidence="1">
    <location>
        <begin position="114"/>
        <end position="126"/>
    </location>
</feature>
<sequence>MRYAVSPIFITNHQKLNVSSFSSAVAVQYDTRGDMGYPRSSLTWPGLEPNVDFLGHDLMSHAGSDASMTPPSTSRSSTSSPPRGMLTPEQRELKRQRDQARRESKSSVRARRALSTTSYGSTSPQMSMAEFSTASPMPIYTTSPSQISLLTEPVTTVPGSSYIPSYSTSPLPEPSAMFTSPFPTLPSSGYMGMEYSSFHHPPPSQGLHGHFASGRPASLSEPNMLYPMPPVLPSGGGPSQETGHVRVVQSRPKPQCWEHGCNGRQFSTFSNLLRHQREKSGQATKASCPNCGAEFTRTTARNGHLLHDKCKSRRNS</sequence>
<dbReference type="InParanoid" id="W3XQC3"/>
<evidence type="ECO:0000313" key="2">
    <source>
        <dbReference type="EMBL" id="ETS88194.1"/>
    </source>
</evidence>
<dbReference type="KEGG" id="pfy:PFICI_02022"/>
<evidence type="ECO:0008006" key="4">
    <source>
        <dbReference type="Google" id="ProtNLM"/>
    </source>
</evidence>
<dbReference type="Gene3D" id="3.30.160.60">
    <property type="entry name" value="Classic Zinc Finger"/>
    <property type="match status" value="1"/>
</dbReference>
<accession>W3XQC3</accession>
<protein>
    <recommendedName>
        <fullName evidence="4">C2H2-type domain-containing protein</fullName>
    </recommendedName>
</protein>
<dbReference type="AlphaFoldDB" id="W3XQC3"/>
<dbReference type="EMBL" id="KI912109">
    <property type="protein sequence ID" value="ETS88194.1"/>
    <property type="molecule type" value="Genomic_DNA"/>
</dbReference>
<feature type="region of interest" description="Disordered" evidence="1">
    <location>
        <begin position="55"/>
        <end position="126"/>
    </location>
</feature>
<proteinExistence type="predicted"/>
<feature type="compositionally biased region" description="Low complexity" evidence="1">
    <location>
        <begin position="69"/>
        <end position="83"/>
    </location>
</feature>
<dbReference type="HOGENOM" id="CLU_040692_1_0_1"/>
<dbReference type="Proteomes" id="UP000030651">
    <property type="component" value="Unassembled WGS sequence"/>
</dbReference>
<evidence type="ECO:0000313" key="3">
    <source>
        <dbReference type="Proteomes" id="UP000030651"/>
    </source>
</evidence>
<organism evidence="2 3">
    <name type="scientific">Pestalotiopsis fici (strain W106-1 / CGMCC3.15140)</name>
    <dbReference type="NCBI Taxonomy" id="1229662"/>
    <lineage>
        <taxon>Eukaryota</taxon>
        <taxon>Fungi</taxon>
        <taxon>Dikarya</taxon>
        <taxon>Ascomycota</taxon>
        <taxon>Pezizomycotina</taxon>
        <taxon>Sordariomycetes</taxon>
        <taxon>Xylariomycetidae</taxon>
        <taxon>Amphisphaeriales</taxon>
        <taxon>Sporocadaceae</taxon>
        <taxon>Pestalotiopsis</taxon>
    </lineage>
</organism>
<dbReference type="RefSeq" id="XP_007828794.1">
    <property type="nucleotide sequence ID" value="XM_007830603.1"/>
</dbReference>
<dbReference type="eggNOG" id="ENOG502SS66">
    <property type="taxonomic scope" value="Eukaryota"/>
</dbReference>
<feature type="compositionally biased region" description="Basic and acidic residues" evidence="1">
    <location>
        <begin position="89"/>
        <end position="106"/>
    </location>
</feature>